<dbReference type="InterPro" id="IPR005511">
    <property type="entry name" value="SMP-30"/>
</dbReference>
<dbReference type="AlphaFoldDB" id="M3D8F9"/>
<feature type="binding site" evidence="3">
    <location>
        <position position="123"/>
    </location>
    <ligand>
        <name>substrate</name>
    </ligand>
</feature>
<evidence type="ECO:0000256" key="3">
    <source>
        <dbReference type="PIRSR" id="PIRSR605511-2"/>
    </source>
</evidence>
<protein>
    <recommendedName>
        <fullName evidence="4">SMP-30/Gluconolactonase/LRE-like region domain-containing protein</fullName>
    </recommendedName>
</protein>
<feature type="binding site" evidence="3">
    <location>
        <position position="121"/>
    </location>
    <ligand>
        <name>substrate</name>
    </ligand>
</feature>
<dbReference type="GeneID" id="27906732"/>
<keyword evidence="3" id="KW-0862">Zinc</keyword>
<comment type="cofactor">
    <cofactor evidence="3">
        <name>Zn(2+)</name>
        <dbReference type="ChEBI" id="CHEBI:29105"/>
    </cofactor>
    <text evidence="3">Binds 1 divalent metal cation per subunit.</text>
</comment>
<dbReference type="RefSeq" id="XP_016762295.1">
    <property type="nucleotide sequence ID" value="XM_016909595.1"/>
</dbReference>
<accession>M3D8F9</accession>
<keyword evidence="6" id="KW-1185">Reference proteome</keyword>
<dbReference type="GO" id="GO:0005509">
    <property type="term" value="F:calcium ion binding"/>
    <property type="evidence" value="ECO:0007669"/>
    <property type="project" value="TreeGrafter"/>
</dbReference>
<dbReference type="PANTHER" id="PTHR10907:SF47">
    <property type="entry name" value="REGUCALCIN"/>
    <property type="match status" value="1"/>
</dbReference>
<name>M3D8F9_SPHMS</name>
<dbReference type="SUPFAM" id="SSF63829">
    <property type="entry name" value="Calcium-dependent phosphotriesterase"/>
    <property type="match status" value="1"/>
</dbReference>
<organism evidence="5 6">
    <name type="scientific">Sphaerulina musiva (strain SO2202)</name>
    <name type="common">Poplar stem canker fungus</name>
    <name type="synonym">Septoria musiva</name>
    <dbReference type="NCBI Taxonomy" id="692275"/>
    <lineage>
        <taxon>Eukaryota</taxon>
        <taxon>Fungi</taxon>
        <taxon>Dikarya</taxon>
        <taxon>Ascomycota</taxon>
        <taxon>Pezizomycotina</taxon>
        <taxon>Dothideomycetes</taxon>
        <taxon>Dothideomycetidae</taxon>
        <taxon>Mycosphaerellales</taxon>
        <taxon>Mycosphaerellaceae</taxon>
        <taxon>Sphaerulina</taxon>
    </lineage>
</organism>
<dbReference type="OMA" id="HLWICHY"/>
<dbReference type="Gene3D" id="2.120.10.30">
    <property type="entry name" value="TolB, C-terminal domain"/>
    <property type="match status" value="1"/>
</dbReference>
<dbReference type="eggNOG" id="KOG4499">
    <property type="taxonomic scope" value="Eukaryota"/>
</dbReference>
<feature type="active site" description="Proton donor/acceptor" evidence="2">
    <location>
        <position position="240"/>
    </location>
</feature>
<proteinExistence type="inferred from homology"/>
<dbReference type="OrthoDB" id="423498at2759"/>
<feature type="binding site" evidence="3">
    <location>
        <position position="240"/>
    </location>
    <ligand>
        <name>a divalent metal cation</name>
        <dbReference type="ChEBI" id="CHEBI:60240"/>
    </ligand>
</feature>
<dbReference type="InterPro" id="IPR011042">
    <property type="entry name" value="6-blade_b-propeller_TolB-like"/>
</dbReference>
<feature type="domain" description="SMP-30/Gluconolactonase/LRE-like region" evidence="4">
    <location>
        <begin position="24"/>
        <end position="299"/>
    </location>
</feature>
<evidence type="ECO:0000259" key="4">
    <source>
        <dbReference type="Pfam" id="PF08450"/>
    </source>
</evidence>
<dbReference type="HOGENOM" id="CLU_036110_3_0_1"/>
<dbReference type="GO" id="GO:0004341">
    <property type="term" value="F:gluconolactonase activity"/>
    <property type="evidence" value="ECO:0007669"/>
    <property type="project" value="TreeGrafter"/>
</dbReference>
<sequence length="334" mass="36848">MSPTPQIFTAPSEPFYKCNPPMVLGESPIYRASDSTLHWVDCLITPPELHILHLDPTTHQPLGPSKRISLSDSVSVLFFRQSHPKSYICAYYQGIAFLDEDTGKLEVVKEIIPAEERGLRRFNDGGVDAKGRLWLAEIDVRAAAAVDAVASDEGKERVLEDLGEPVGRLWRYDLDGTLHLMDRGVICGNGVGWSPDWKSMYFNDSVGKKVFAYNFHLESGTISHKRLLIDKRNSPGGEPDGMVIDTNGNLWIAMYATWRIMAFTPQGEVFAEIILPSYNITCPTWGGPNFETLYITSASHRGTSEPPQEGDLGGHVYSFTPGIARGGAKGEFAG</sequence>
<evidence type="ECO:0000256" key="1">
    <source>
        <dbReference type="ARBA" id="ARBA00008853"/>
    </source>
</evidence>
<evidence type="ECO:0000256" key="2">
    <source>
        <dbReference type="PIRSR" id="PIRSR605511-1"/>
    </source>
</evidence>
<dbReference type="PANTHER" id="PTHR10907">
    <property type="entry name" value="REGUCALCIN"/>
    <property type="match status" value="1"/>
</dbReference>
<feature type="binding site" evidence="3">
    <location>
        <position position="26"/>
    </location>
    <ligand>
        <name>a divalent metal cation</name>
        <dbReference type="ChEBI" id="CHEBI:60240"/>
    </ligand>
</feature>
<dbReference type="PRINTS" id="PR01790">
    <property type="entry name" value="SMP30FAMILY"/>
</dbReference>
<dbReference type="STRING" id="692275.M3D8F9"/>
<dbReference type="EMBL" id="KB456262">
    <property type="protein sequence ID" value="EMF14174.1"/>
    <property type="molecule type" value="Genomic_DNA"/>
</dbReference>
<comment type="similarity">
    <text evidence="1">Belongs to the SMP-30/CGR1 family.</text>
</comment>
<gene>
    <name evidence="5" type="ORF">SEPMUDRAFT_62303</name>
</gene>
<dbReference type="InterPro" id="IPR013658">
    <property type="entry name" value="SGL"/>
</dbReference>
<feature type="binding site" evidence="3">
    <location>
        <position position="189"/>
    </location>
    <ligand>
        <name>a divalent metal cation</name>
        <dbReference type="ChEBI" id="CHEBI:60240"/>
    </ligand>
</feature>
<keyword evidence="3" id="KW-0479">Metal-binding</keyword>
<evidence type="ECO:0000313" key="6">
    <source>
        <dbReference type="Proteomes" id="UP000016931"/>
    </source>
</evidence>
<evidence type="ECO:0000313" key="5">
    <source>
        <dbReference type="EMBL" id="EMF14174.1"/>
    </source>
</evidence>
<reference evidence="5 6" key="1">
    <citation type="journal article" date="2012" name="PLoS Pathog.">
        <title>Diverse lifestyles and strategies of plant pathogenesis encoded in the genomes of eighteen Dothideomycetes fungi.</title>
        <authorList>
            <person name="Ohm R.A."/>
            <person name="Feau N."/>
            <person name="Henrissat B."/>
            <person name="Schoch C.L."/>
            <person name="Horwitz B.A."/>
            <person name="Barry K.W."/>
            <person name="Condon B.J."/>
            <person name="Copeland A.C."/>
            <person name="Dhillon B."/>
            <person name="Glaser F."/>
            <person name="Hesse C.N."/>
            <person name="Kosti I."/>
            <person name="LaButti K."/>
            <person name="Lindquist E.A."/>
            <person name="Lucas S."/>
            <person name="Salamov A.A."/>
            <person name="Bradshaw R.E."/>
            <person name="Ciuffetti L."/>
            <person name="Hamelin R.C."/>
            <person name="Kema G.H.J."/>
            <person name="Lawrence C."/>
            <person name="Scott J.A."/>
            <person name="Spatafora J.W."/>
            <person name="Turgeon B.G."/>
            <person name="de Wit P.J.G.M."/>
            <person name="Zhong S."/>
            <person name="Goodwin S.B."/>
            <person name="Grigoriev I.V."/>
        </authorList>
    </citation>
    <scope>NUCLEOTIDE SEQUENCE [LARGE SCALE GENOMIC DNA]</scope>
    <source>
        <strain evidence="5 6">SO2202</strain>
    </source>
</reference>
<dbReference type="Proteomes" id="UP000016931">
    <property type="component" value="Unassembled WGS sequence"/>
</dbReference>
<dbReference type="Pfam" id="PF08450">
    <property type="entry name" value="SGL"/>
    <property type="match status" value="1"/>
</dbReference>